<dbReference type="InterPro" id="IPR001611">
    <property type="entry name" value="Leu-rich_rpt"/>
</dbReference>
<evidence type="ECO:0000313" key="6">
    <source>
        <dbReference type="EMBL" id="EEN58271.1"/>
    </source>
</evidence>
<dbReference type="PANTHER" id="PTHR24366">
    <property type="entry name" value="IG(IMMUNOGLOBULIN) AND LRR(LEUCINE RICH REPEAT) DOMAINS"/>
    <property type="match status" value="1"/>
</dbReference>
<feature type="compositionally biased region" description="Basic and acidic residues" evidence="3">
    <location>
        <begin position="449"/>
        <end position="458"/>
    </location>
</feature>
<feature type="compositionally biased region" description="Polar residues" evidence="3">
    <location>
        <begin position="391"/>
        <end position="406"/>
    </location>
</feature>
<dbReference type="SMART" id="SM00365">
    <property type="entry name" value="LRR_SD22"/>
    <property type="match status" value="6"/>
</dbReference>
<proteinExistence type="predicted"/>
<feature type="compositionally biased region" description="Polar residues" evidence="3">
    <location>
        <begin position="549"/>
        <end position="567"/>
    </location>
</feature>
<dbReference type="SUPFAM" id="SSF52058">
    <property type="entry name" value="L domain-like"/>
    <property type="match status" value="1"/>
</dbReference>
<dbReference type="InParanoid" id="C3YNG5"/>
<evidence type="ECO:0000256" key="1">
    <source>
        <dbReference type="ARBA" id="ARBA00022614"/>
    </source>
</evidence>
<feature type="compositionally biased region" description="Basic and acidic residues" evidence="3">
    <location>
        <begin position="381"/>
        <end position="390"/>
    </location>
</feature>
<dbReference type="PANTHER" id="PTHR24366:SF170">
    <property type="entry name" value="RE50361P"/>
    <property type="match status" value="1"/>
</dbReference>
<protein>
    <recommendedName>
        <fullName evidence="7">LRRCT domain-containing protein</fullName>
    </recommendedName>
</protein>
<feature type="signal peptide" evidence="5">
    <location>
        <begin position="1"/>
        <end position="20"/>
    </location>
</feature>
<dbReference type="PROSITE" id="PS51450">
    <property type="entry name" value="LRR"/>
    <property type="match status" value="3"/>
</dbReference>
<evidence type="ECO:0000256" key="2">
    <source>
        <dbReference type="ARBA" id="ARBA00022737"/>
    </source>
</evidence>
<dbReference type="FunFam" id="3.80.10.10:FF:000732">
    <property type="entry name" value="GD11101"/>
    <property type="match status" value="2"/>
</dbReference>
<reference evidence="6" key="1">
    <citation type="journal article" date="2008" name="Nature">
        <title>The amphioxus genome and the evolution of the chordate karyotype.</title>
        <authorList>
            <consortium name="US DOE Joint Genome Institute (JGI-PGF)"/>
            <person name="Putnam N.H."/>
            <person name="Butts T."/>
            <person name="Ferrier D.E.K."/>
            <person name="Furlong R.F."/>
            <person name="Hellsten U."/>
            <person name="Kawashima T."/>
            <person name="Robinson-Rechavi M."/>
            <person name="Shoguchi E."/>
            <person name="Terry A."/>
            <person name="Yu J.-K."/>
            <person name="Benito-Gutierrez E.L."/>
            <person name="Dubchak I."/>
            <person name="Garcia-Fernandez J."/>
            <person name="Gibson-Brown J.J."/>
            <person name="Grigoriev I.V."/>
            <person name="Horton A.C."/>
            <person name="de Jong P.J."/>
            <person name="Jurka J."/>
            <person name="Kapitonov V.V."/>
            <person name="Kohara Y."/>
            <person name="Kuroki Y."/>
            <person name="Lindquist E."/>
            <person name="Lucas S."/>
            <person name="Osoegawa K."/>
            <person name="Pennacchio L.A."/>
            <person name="Salamov A.A."/>
            <person name="Satou Y."/>
            <person name="Sauka-Spengler T."/>
            <person name="Schmutz J."/>
            <person name="Shin-I T."/>
            <person name="Toyoda A."/>
            <person name="Bronner-Fraser M."/>
            <person name="Fujiyama A."/>
            <person name="Holland L.Z."/>
            <person name="Holland P.W.H."/>
            <person name="Satoh N."/>
            <person name="Rokhsar D.S."/>
        </authorList>
    </citation>
    <scope>NUCLEOTIDE SEQUENCE [LARGE SCALE GENOMIC DNA]</scope>
    <source>
        <strain evidence="6">S238N-H82</strain>
        <tissue evidence="6">Testes</tissue>
    </source>
</reference>
<evidence type="ECO:0000256" key="4">
    <source>
        <dbReference type="SAM" id="Phobius"/>
    </source>
</evidence>
<organism>
    <name type="scientific">Branchiostoma floridae</name>
    <name type="common">Florida lancelet</name>
    <name type="synonym">Amphioxus</name>
    <dbReference type="NCBI Taxonomy" id="7739"/>
    <lineage>
        <taxon>Eukaryota</taxon>
        <taxon>Metazoa</taxon>
        <taxon>Chordata</taxon>
        <taxon>Cephalochordata</taxon>
        <taxon>Leptocardii</taxon>
        <taxon>Amphioxiformes</taxon>
        <taxon>Branchiostomatidae</taxon>
        <taxon>Branchiostoma</taxon>
    </lineage>
</organism>
<dbReference type="AlphaFoldDB" id="C3YNG5"/>
<dbReference type="PRINTS" id="PR00019">
    <property type="entry name" value="LEURICHRPT"/>
</dbReference>
<feature type="region of interest" description="Disordered" evidence="3">
    <location>
        <begin position="583"/>
        <end position="613"/>
    </location>
</feature>
<name>C3YNG5_BRAFL</name>
<keyword evidence="5" id="KW-0732">Signal</keyword>
<keyword evidence="4" id="KW-0472">Membrane</keyword>
<feature type="transmembrane region" description="Helical" evidence="4">
    <location>
        <begin position="478"/>
        <end position="503"/>
    </location>
</feature>
<keyword evidence="1" id="KW-0433">Leucine-rich repeat</keyword>
<feature type="region of interest" description="Disordered" evidence="3">
    <location>
        <begin position="353"/>
        <end position="477"/>
    </location>
</feature>
<accession>C3YNG5</accession>
<dbReference type="InterPro" id="IPR003591">
    <property type="entry name" value="Leu-rich_rpt_typical-subtyp"/>
</dbReference>
<feature type="compositionally biased region" description="Polar residues" evidence="3">
    <location>
        <begin position="589"/>
        <end position="609"/>
    </location>
</feature>
<feature type="compositionally biased region" description="Polar residues" evidence="3">
    <location>
        <begin position="459"/>
        <end position="474"/>
    </location>
</feature>
<dbReference type="Pfam" id="PF13855">
    <property type="entry name" value="LRR_8"/>
    <property type="match status" value="2"/>
</dbReference>
<keyword evidence="2" id="KW-0677">Repeat</keyword>
<feature type="compositionally biased region" description="Polar residues" evidence="3">
    <location>
        <begin position="353"/>
        <end position="380"/>
    </location>
</feature>
<sequence length="669" mass="74146">MRIKLRHLLLILIILPEALRCPPSCYVISCVPSSRTKCLNNQGLTSIPQNLPISLTRLELKGTFANLPQLQELDLSYNKIQMIRECEFVSLPQLQRLYLHSNQITMIQKGSFANLPQLQELSLSSNQITMIQAGTFANLPQLQELDLSFNKIQMIRECEFVSLPQLQLLYLDSNQITMIQAGTFASLPQLQLLYLDSNQITIIQAGTFANLPQLQDLSLSSNQITMIQACAFVNLPKLKHLDLHSNMMSAIAPLAFDSLPSSLTIKVIRNPRQCDCKIALFWLTKFPFFKEQRICAFQCNFGKIAGSTTGPAGKTRATLTSPLATTPEKVVNCNFHKDFHVIFNKCYNGTTAGSTTGPEGKKSNQVKPSETITSPLQTTSDRPETNDRGKTITSRNSAPQTTSKESVPSFPIPVLIGTVAGSTTGPEGKKSNQVKPSETITSPLQTTSDRPETNDRGKTITSRNSAPQTTSKESVPSFPIPVLIGTVAGIALISSVIITIWCTRSYLKIIQARQGQSQVITQSNPNTIADLMTSGHDHEYEDIDKQRNQTRQGQSHAITQSNTNTTTALMTSDNDQQYEDIDKQHNQRRQGQSQAITKSNPNTATSLMTSDDDHQYEDIDKQRNQTRQGQSQAITQSNQNTAAALMTSGLDHQYEDIDKQRNQTRQGQS</sequence>
<dbReference type="InterPro" id="IPR032675">
    <property type="entry name" value="LRR_dom_sf"/>
</dbReference>
<feature type="region of interest" description="Disordered" evidence="3">
    <location>
        <begin position="547"/>
        <end position="567"/>
    </location>
</feature>
<evidence type="ECO:0000256" key="5">
    <source>
        <dbReference type="SAM" id="SignalP"/>
    </source>
</evidence>
<feature type="chain" id="PRO_5002935890" description="LRRCT domain-containing protein" evidence="5">
    <location>
        <begin position="21"/>
        <end position="669"/>
    </location>
</feature>
<evidence type="ECO:0008006" key="7">
    <source>
        <dbReference type="Google" id="ProtNLM"/>
    </source>
</evidence>
<dbReference type="eggNOG" id="KOG0619">
    <property type="taxonomic scope" value="Eukaryota"/>
</dbReference>
<keyword evidence="4" id="KW-0812">Transmembrane</keyword>
<evidence type="ECO:0000256" key="3">
    <source>
        <dbReference type="SAM" id="MobiDB-lite"/>
    </source>
</evidence>
<dbReference type="SMART" id="SM00369">
    <property type="entry name" value="LRR_TYP"/>
    <property type="match status" value="8"/>
</dbReference>
<dbReference type="EMBL" id="GG666533">
    <property type="protein sequence ID" value="EEN58271.1"/>
    <property type="molecule type" value="Genomic_DNA"/>
</dbReference>
<dbReference type="Gene3D" id="3.80.10.10">
    <property type="entry name" value="Ribonuclease Inhibitor"/>
    <property type="match status" value="2"/>
</dbReference>
<feature type="compositionally biased region" description="Polar residues" evidence="3">
    <location>
        <begin position="420"/>
        <end position="448"/>
    </location>
</feature>
<keyword evidence="4" id="KW-1133">Transmembrane helix</keyword>
<gene>
    <name evidence="6" type="ORF">BRAFLDRAFT_76947</name>
</gene>